<protein>
    <submittedName>
        <fullName evidence="1">Uncharacterized protein</fullName>
    </submittedName>
</protein>
<evidence type="ECO:0000313" key="2">
    <source>
        <dbReference type="Proteomes" id="UP000472267"/>
    </source>
</evidence>
<dbReference type="Proteomes" id="UP000472267">
    <property type="component" value="Chromosome 7"/>
</dbReference>
<dbReference type="InParanoid" id="A0A672IXD7"/>
<name>A0A672IXD7_SALFA</name>
<organism evidence="1 2">
    <name type="scientific">Salarias fasciatus</name>
    <name type="common">Jewelled blenny</name>
    <name type="synonym">Blennius fasciatus</name>
    <dbReference type="NCBI Taxonomy" id="181472"/>
    <lineage>
        <taxon>Eukaryota</taxon>
        <taxon>Metazoa</taxon>
        <taxon>Chordata</taxon>
        <taxon>Craniata</taxon>
        <taxon>Vertebrata</taxon>
        <taxon>Euteleostomi</taxon>
        <taxon>Actinopterygii</taxon>
        <taxon>Neopterygii</taxon>
        <taxon>Teleostei</taxon>
        <taxon>Neoteleostei</taxon>
        <taxon>Acanthomorphata</taxon>
        <taxon>Ovalentaria</taxon>
        <taxon>Blenniimorphae</taxon>
        <taxon>Blenniiformes</taxon>
        <taxon>Blennioidei</taxon>
        <taxon>Blenniidae</taxon>
        <taxon>Salariinae</taxon>
        <taxon>Salarias</taxon>
    </lineage>
</organism>
<reference evidence="1" key="3">
    <citation type="submission" date="2025-09" db="UniProtKB">
        <authorList>
            <consortium name="Ensembl"/>
        </authorList>
    </citation>
    <scope>IDENTIFICATION</scope>
</reference>
<evidence type="ECO:0000313" key="1">
    <source>
        <dbReference type="Ensembl" id="ENSSFAP00005046521.1"/>
    </source>
</evidence>
<reference evidence="1" key="2">
    <citation type="submission" date="2025-08" db="UniProtKB">
        <authorList>
            <consortium name="Ensembl"/>
        </authorList>
    </citation>
    <scope>IDENTIFICATION</scope>
</reference>
<accession>A0A672IXD7</accession>
<keyword evidence="2" id="KW-1185">Reference proteome</keyword>
<dbReference type="AlphaFoldDB" id="A0A672IXD7"/>
<sequence length="87" mass="9693">ITAEVYSSPGNREACSTQLLIPPNTPLVFSGSRQTKRSQWAHTPIQGWKNATFKVRYFVCAYHTVRGVQWSANFFSLASLDGTVADK</sequence>
<proteinExistence type="predicted"/>
<reference evidence="1" key="1">
    <citation type="submission" date="2019-06" db="EMBL/GenBank/DDBJ databases">
        <authorList>
            <consortium name="Wellcome Sanger Institute Data Sharing"/>
        </authorList>
    </citation>
    <scope>NUCLEOTIDE SEQUENCE [LARGE SCALE GENOMIC DNA]</scope>
</reference>
<dbReference type="Ensembl" id="ENSSFAT00005048105.1">
    <property type="protein sequence ID" value="ENSSFAP00005046521.1"/>
    <property type="gene ID" value="ENSSFAG00005022682.1"/>
</dbReference>